<reference evidence="3 4" key="1">
    <citation type="submission" date="2019-05" db="EMBL/GenBank/DDBJ databases">
        <title>Pseudomonas sp. SC006 isolated from lettuce that can produce HBGAs.</title>
        <authorList>
            <person name="Wang D."/>
            <person name="Liao N."/>
            <person name="Liu D."/>
            <person name="Zhang Z."/>
            <person name="Zou S."/>
        </authorList>
    </citation>
    <scope>NUCLEOTIDE SEQUENCE [LARGE SCALE GENOMIC DNA]</scope>
    <source>
        <strain evidence="3 4">SC006</strain>
    </source>
</reference>
<gene>
    <name evidence="3" type="ORF">FEM01_18840</name>
</gene>
<proteinExistence type="predicted"/>
<protein>
    <submittedName>
        <fullName evidence="3">Spore coat protein</fullName>
    </submittedName>
</protein>
<feature type="compositionally biased region" description="Polar residues" evidence="2">
    <location>
        <begin position="7"/>
        <end position="44"/>
    </location>
</feature>
<sequence>MVGITGISISNPAANQPASTPAQETPGTQTSLQVDGTKLATESSVAGAGKADRASSSDSDTEAPHIKQLRQMIKQLQKQLADEQRQLAQLMAQKTDDSAKLALVTAKQASIATLNGQIQAATAQLLTALTESGGSSAGSVVNTEA</sequence>
<organism evidence="3 4">
    <name type="scientific">Pseudomonas mosselii</name>
    <dbReference type="NCBI Taxonomy" id="78327"/>
    <lineage>
        <taxon>Bacteria</taxon>
        <taxon>Pseudomonadati</taxon>
        <taxon>Pseudomonadota</taxon>
        <taxon>Gammaproteobacteria</taxon>
        <taxon>Pseudomonadales</taxon>
        <taxon>Pseudomonadaceae</taxon>
        <taxon>Pseudomonas</taxon>
    </lineage>
</organism>
<accession>A0A5R8YSV3</accession>
<evidence type="ECO:0000313" key="4">
    <source>
        <dbReference type="Proteomes" id="UP000309819"/>
    </source>
</evidence>
<evidence type="ECO:0000313" key="3">
    <source>
        <dbReference type="EMBL" id="TLP56047.1"/>
    </source>
</evidence>
<dbReference type="OrthoDB" id="6904245at2"/>
<name>A0A5R8YSV3_9PSED</name>
<dbReference type="RefSeq" id="WP_138220993.1">
    <property type="nucleotide sequence ID" value="NZ_VAUO01000010.1"/>
</dbReference>
<keyword evidence="3" id="KW-0167">Capsid protein</keyword>
<keyword evidence="3" id="KW-0946">Virion</keyword>
<evidence type="ECO:0000256" key="2">
    <source>
        <dbReference type="SAM" id="MobiDB-lite"/>
    </source>
</evidence>
<evidence type="ECO:0000256" key="1">
    <source>
        <dbReference type="SAM" id="Coils"/>
    </source>
</evidence>
<feature type="coiled-coil region" evidence="1">
    <location>
        <begin position="66"/>
        <end position="93"/>
    </location>
</feature>
<keyword evidence="1" id="KW-0175">Coiled coil</keyword>
<dbReference type="AlphaFoldDB" id="A0A5R8YSV3"/>
<keyword evidence="4" id="KW-1185">Reference proteome</keyword>
<comment type="caution">
    <text evidence="3">The sequence shown here is derived from an EMBL/GenBank/DDBJ whole genome shotgun (WGS) entry which is preliminary data.</text>
</comment>
<dbReference type="Proteomes" id="UP000309819">
    <property type="component" value="Unassembled WGS sequence"/>
</dbReference>
<feature type="region of interest" description="Disordered" evidence="2">
    <location>
        <begin position="1"/>
        <end position="65"/>
    </location>
</feature>
<dbReference type="EMBL" id="VAUO01000010">
    <property type="protein sequence ID" value="TLP56047.1"/>
    <property type="molecule type" value="Genomic_DNA"/>
</dbReference>